<dbReference type="FunFam" id="1.10.287.2250:FF:000003">
    <property type="entry name" value="Cathepsin L"/>
    <property type="match status" value="1"/>
</dbReference>
<dbReference type="InterPro" id="IPR038765">
    <property type="entry name" value="Papain-like_cys_pep_sf"/>
</dbReference>
<dbReference type="InterPro" id="IPR000668">
    <property type="entry name" value="Peptidase_C1A_C"/>
</dbReference>
<dbReference type="RefSeq" id="XP_044273487.1">
    <property type="nucleotide sequence ID" value="XM_044417552.1"/>
</dbReference>
<dbReference type="OMA" id="GYMDISF"/>
<dbReference type="InterPro" id="IPR013128">
    <property type="entry name" value="Peptidase_C1A"/>
</dbReference>
<evidence type="ECO:0008006" key="14">
    <source>
        <dbReference type="Google" id="ProtNLM"/>
    </source>
</evidence>
<evidence type="ECO:0000256" key="5">
    <source>
        <dbReference type="ARBA" id="ARBA00022807"/>
    </source>
</evidence>
<keyword evidence="4" id="KW-0378">Hydrolase</keyword>
<feature type="signal peptide" evidence="9">
    <location>
        <begin position="1"/>
        <end position="24"/>
    </location>
</feature>
<dbReference type="Proteomes" id="UP000694545">
    <property type="component" value="Unplaced"/>
</dbReference>
<dbReference type="PANTHER" id="PTHR12411">
    <property type="entry name" value="CYSTEINE PROTEASE FAMILY C1-RELATED"/>
    <property type="match status" value="1"/>
</dbReference>
<protein>
    <recommendedName>
        <fullName evidence="14">Cathepsin L1-like</fullName>
    </recommendedName>
</protein>
<dbReference type="InterPro" id="IPR025661">
    <property type="entry name" value="Pept_asp_AS"/>
</dbReference>
<keyword evidence="5" id="KW-0788">Thiol protease</keyword>
<evidence type="ECO:0000256" key="8">
    <source>
        <dbReference type="ARBA" id="ARBA00023180"/>
    </source>
</evidence>
<dbReference type="GeneID" id="123016861"/>
<evidence type="ECO:0000259" key="11">
    <source>
        <dbReference type="SMART" id="SM00848"/>
    </source>
</evidence>
<dbReference type="InterPro" id="IPR013201">
    <property type="entry name" value="Prot_inhib_I29"/>
</dbReference>
<dbReference type="PRINTS" id="PR00705">
    <property type="entry name" value="PAPAIN"/>
</dbReference>
<feature type="domain" description="Cathepsin propeptide inhibitor" evidence="11">
    <location>
        <begin position="33"/>
        <end position="92"/>
    </location>
</feature>
<dbReference type="SMART" id="SM00645">
    <property type="entry name" value="Pept_C1"/>
    <property type="match status" value="1"/>
</dbReference>
<dbReference type="KEGG" id="vko:123016861"/>
<dbReference type="Gene3D" id="3.90.70.10">
    <property type="entry name" value="Cysteine proteinases"/>
    <property type="match status" value="1"/>
</dbReference>
<dbReference type="PROSITE" id="PS00639">
    <property type="entry name" value="THIOL_PROTEASE_HIS"/>
    <property type="match status" value="1"/>
</dbReference>
<evidence type="ECO:0000259" key="10">
    <source>
        <dbReference type="SMART" id="SM00645"/>
    </source>
</evidence>
<keyword evidence="6" id="KW-0865">Zymogen</keyword>
<comment type="similarity">
    <text evidence="1">Belongs to the peptidase C1 family.</text>
</comment>
<keyword evidence="2" id="KW-0645">Protease</keyword>
<dbReference type="InterPro" id="IPR025660">
    <property type="entry name" value="Pept_his_AS"/>
</dbReference>
<reference evidence="12" key="2">
    <citation type="submission" date="2025-09" db="UniProtKB">
        <authorList>
            <consortium name="Ensembl"/>
        </authorList>
    </citation>
    <scope>IDENTIFICATION</scope>
</reference>
<dbReference type="CDD" id="cd02248">
    <property type="entry name" value="Peptidase_C1A"/>
    <property type="match status" value="1"/>
</dbReference>
<evidence type="ECO:0000256" key="3">
    <source>
        <dbReference type="ARBA" id="ARBA00022729"/>
    </source>
</evidence>
<dbReference type="SMART" id="SM00848">
    <property type="entry name" value="Inhibitor_I29"/>
    <property type="match status" value="1"/>
</dbReference>
<evidence type="ECO:0000256" key="9">
    <source>
        <dbReference type="SAM" id="SignalP"/>
    </source>
</evidence>
<evidence type="ECO:0000256" key="2">
    <source>
        <dbReference type="ARBA" id="ARBA00022670"/>
    </source>
</evidence>
<keyword evidence="7" id="KW-1015">Disulfide bond</keyword>
<dbReference type="SUPFAM" id="SSF54001">
    <property type="entry name" value="Cysteine proteinases"/>
    <property type="match status" value="1"/>
</dbReference>
<organism evidence="12 13">
    <name type="scientific">Varanus komodoensis</name>
    <name type="common">Komodo dragon</name>
    <dbReference type="NCBI Taxonomy" id="61221"/>
    <lineage>
        <taxon>Eukaryota</taxon>
        <taxon>Metazoa</taxon>
        <taxon>Chordata</taxon>
        <taxon>Craniata</taxon>
        <taxon>Vertebrata</taxon>
        <taxon>Euteleostomi</taxon>
        <taxon>Lepidosauria</taxon>
        <taxon>Squamata</taxon>
        <taxon>Bifurcata</taxon>
        <taxon>Unidentata</taxon>
        <taxon>Episquamata</taxon>
        <taxon>Toxicofera</taxon>
        <taxon>Anguimorpha</taxon>
        <taxon>Paleoanguimorpha</taxon>
        <taxon>Varanoidea</taxon>
        <taxon>Varanidae</taxon>
        <taxon>Varanus</taxon>
    </lineage>
</organism>
<dbReference type="Pfam" id="PF08246">
    <property type="entry name" value="Inhibitor_I29"/>
    <property type="match status" value="1"/>
</dbReference>
<reference evidence="12" key="1">
    <citation type="submission" date="2025-08" db="UniProtKB">
        <authorList>
            <consortium name="Ensembl"/>
        </authorList>
    </citation>
    <scope>IDENTIFICATION</scope>
</reference>
<accession>A0A8D2IY20</accession>
<sequence>MQVVLVISVVMATWFVVLSPFSEALDQGLGDAWEEWKSTHRKTYPKGEEAFRRAIWEKNLQMIEKHNYEAHLGNFTYKLGMNQFGDWTREEFNHRMNGFRPDLAEQDGSNRTWFQVTDAMETPTHVDWRTKGYVTPVKDQGDCGSCWAFSATGALEGLHFKKTQTLVSLSEQNLVDCSWKEGNQGCDGGWMNSAFKYVKLNKGINSEKTYPYEAQDGRCRYNRSDPAATCTSWVNIAKKNEKDLEKAVAKVGPVSVAVDASDFMFYKSGIYFRKGCGEFLNHGMLAVGYGITKEDGKIRKYWILKNSWAKTWGKKGYMWLAKERHNHCGVATAASYPTL</sequence>
<keyword evidence="3 9" id="KW-0732">Signal</keyword>
<feature type="chain" id="PRO_5034872038" description="Cathepsin L1-like" evidence="9">
    <location>
        <begin position="25"/>
        <end position="339"/>
    </location>
</feature>
<dbReference type="GO" id="GO:0008234">
    <property type="term" value="F:cysteine-type peptidase activity"/>
    <property type="evidence" value="ECO:0007669"/>
    <property type="project" value="UniProtKB-KW"/>
</dbReference>
<dbReference type="InterPro" id="IPR039417">
    <property type="entry name" value="Peptidase_C1A_papain-like"/>
</dbReference>
<dbReference type="Ensembl" id="ENSVKKT00000001706.1">
    <property type="protein sequence ID" value="ENSVKKP00000001649.1"/>
    <property type="gene ID" value="ENSVKKG00000001360.1"/>
</dbReference>
<evidence type="ECO:0000256" key="1">
    <source>
        <dbReference type="ARBA" id="ARBA00008455"/>
    </source>
</evidence>
<dbReference type="InterPro" id="IPR000169">
    <property type="entry name" value="Pept_cys_AS"/>
</dbReference>
<dbReference type="GO" id="GO:0005615">
    <property type="term" value="C:extracellular space"/>
    <property type="evidence" value="ECO:0007669"/>
    <property type="project" value="UniProtKB-ARBA"/>
</dbReference>
<dbReference type="AlphaFoldDB" id="A0A8D2IY20"/>
<dbReference type="GO" id="GO:0006508">
    <property type="term" value="P:proteolysis"/>
    <property type="evidence" value="ECO:0007669"/>
    <property type="project" value="UniProtKB-KW"/>
</dbReference>
<dbReference type="OrthoDB" id="9025543at2759"/>
<dbReference type="PROSITE" id="PS00139">
    <property type="entry name" value="THIOL_PROTEASE_CYS"/>
    <property type="match status" value="1"/>
</dbReference>
<evidence type="ECO:0000313" key="12">
    <source>
        <dbReference type="Ensembl" id="ENSVKKP00000001649.1"/>
    </source>
</evidence>
<evidence type="ECO:0000256" key="6">
    <source>
        <dbReference type="ARBA" id="ARBA00023145"/>
    </source>
</evidence>
<proteinExistence type="inferred from homology"/>
<dbReference type="FunFam" id="3.90.70.10:FF:000006">
    <property type="entry name" value="Cathepsin S"/>
    <property type="match status" value="1"/>
</dbReference>
<gene>
    <name evidence="12" type="primary">LOC123016861</name>
</gene>
<dbReference type="PROSITE" id="PS00640">
    <property type="entry name" value="THIOL_PROTEASE_ASN"/>
    <property type="match status" value="1"/>
</dbReference>
<evidence type="ECO:0000256" key="7">
    <source>
        <dbReference type="ARBA" id="ARBA00023157"/>
    </source>
</evidence>
<keyword evidence="8" id="KW-0325">Glycoprotein</keyword>
<name>A0A8D2IY20_VARKO</name>
<evidence type="ECO:0000256" key="4">
    <source>
        <dbReference type="ARBA" id="ARBA00022801"/>
    </source>
</evidence>
<keyword evidence="13" id="KW-1185">Reference proteome</keyword>
<feature type="domain" description="Peptidase C1A papain C-terminal" evidence="10">
    <location>
        <begin position="122"/>
        <end position="338"/>
    </location>
</feature>
<evidence type="ECO:0000313" key="13">
    <source>
        <dbReference type="Proteomes" id="UP000694545"/>
    </source>
</evidence>
<dbReference type="Pfam" id="PF00112">
    <property type="entry name" value="Peptidase_C1"/>
    <property type="match status" value="1"/>
</dbReference>